<reference evidence="2 3" key="1">
    <citation type="journal article" date="2018" name="Evol. Lett.">
        <title>Horizontal gene cluster transfer increased hallucinogenic mushroom diversity.</title>
        <authorList>
            <person name="Reynolds H.T."/>
            <person name="Vijayakumar V."/>
            <person name="Gluck-Thaler E."/>
            <person name="Korotkin H.B."/>
            <person name="Matheny P.B."/>
            <person name="Slot J.C."/>
        </authorList>
    </citation>
    <scope>NUCLEOTIDE SEQUENCE [LARGE SCALE GENOMIC DNA]</scope>
    <source>
        <strain evidence="2 3">2631</strain>
    </source>
</reference>
<feature type="compositionally biased region" description="Basic and acidic residues" evidence="1">
    <location>
        <begin position="288"/>
        <end position="299"/>
    </location>
</feature>
<name>A0A409XMM2_PSICY</name>
<comment type="caution">
    <text evidence="2">The sequence shown here is derived from an EMBL/GenBank/DDBJ whole genome shotgun (WGS) entry which is preliminary data.</text>
</comment>
<feature type="region of interest" description="Disordered" evidence="1">
    <location>
        <begin position="37"/>
        <end position="57"/>
    </location>
</feature>
<feature type="compositionally biased region" description="Low complexity" evidence="1">
    <location>
        <begin position="276"/>
        <end position="287"/>
    </location>
</feature>
<accession>A0A409XMM2</accession>
<sequence>KTNIFVDSNQKDIRKCTRQVPSKKRLVSVSKLSNACQPAQEPPIASTSTAAAPPTTTRWTRPAIQRMEASNSSAHRPAPSTSAVEGTQAGAACVIKAASARSSKVREWTEGEVACRSCIRAQIPCLVMVDKDNGAHACMECNAKKKKCPLAVAKSPILGFGTTINYEMADDLSVEVFNPNAQAARRILEDMERKWAMPEDFGGILMSIVSSLRVVRDDSKHLMSDFQKLKKTVNRLASAQNNNNRLVDDVQGATDIEDALQQPHANASEGESSGINNGAHGSDNDGSSSHDGDMPKVRESYIASRKRLLRRPDSTDGITNEDGAGAALKRKATATVAGRSPSKKQKMPDSTDGITNKDGAGATLKRKATATVAGRSPSKKQKM</sequence>
<evidence type="ECO:0000313" key="3">
    <source>
        <dbReference type="Proteomes" id="UP000283269"/>
    </source>
</evidence>
<feature type="region of interest" description="Disordered" evidence="1">
    <location>
        <begin position="263"/>
        <end position="383"/>
    </location>
</feature>
<proteinExistence type="predicted"/>
<dbReference type="InParanoid" id="A0A409XMM2"/>
<evidence type="ECO:0008006" key="4">
    <source>
        <dbReference type="Google" id="ProtNLM"/>
    </source>
</evidence>
<evidence type="ECO:0000256" key="1">
    <source>
        <dbReference type="SAM" id="MobiDB-lite"/>
    </source>
</evidence>
<feature type="compositionally biased region" description="Polar residues" evidence="1">
    <location>
        <begin position="263"/>
        <end position="275"/>
    </location>
</feature>
<gene>
    <name evidence="2" type="ORF">CVT25_004981</name>
</gene>
<feature type="compositionally biased region" description="Low complexity" evidence="1">
    <location>
        <begin position="42"/>
        <end position="57"/>
    </location>
</feature>
<keyword evidence="3" id="KW-1185">Reference proteome</keyword>
<feature type="non-terminal residue" evidence="2">
    <location>
        <position position="1"/>
    </location>
</feature>
<evidence type="ECO:0000313" key="2">
    <source>
        <dbReference type="EMBL" id="PPQ92033.1"/>
    </source>
</evidence>
<dbReference type="AlphaFoldDB" id="A0A409XMM2"/>
<organism evidence="2 3">
    <name type="scientific">Psilocybe cyanescens</name>
    <dbReference type="NCBI Taxonomy" id="93625"/>
    <lineage>
        <taxon>Eukaryota</taxon>
        <taxon>Fungi</taxon>
        <taxon>Dikarya</taxon>
        <taxon>Basidiomycota</taxon>
        <taxon>Agaricomycotina</taxon>
        <taxon>Agaricomycetes</taxon>
        <taxon>Agaricomycetidae</taxon>
        <taxon>Agaricales</taxon>
        <taxon>Agaricineae</taxon>
        <taxon>Strophariaceae</taxon>
        <taxon>Psilocybe</taxon>
    </lineage>
</organism>
<protein>
    <recommendedName>
        <fullName evidence="4">Zn(2)-C6 fungal-type domain-containing protein</fullName>
    </recommendedName>
</protein>
<dbReference type="EMBL" id="NHYD01001164">
    <property type="protein sequence ID" value="PPQ92033.1"/>
    <property type="molecule type" value="Genomic_DNA"/>
</dbReference>
<dbReference type="Proteomes" id="UP000283269">
    <property type="component" value="Unassembled WGS sequence"/>
</dbReference>